<evidence type="ECO:0008006" key="3">
    <source>
        <dbReference type="Google" id="ProtNLM"/>
    </source>
</evidence>
<dbReference type="Pfam" id="PF24366">
    <property type="entry name" value="DUF7522"/>
    <property type="match status" value="1"/>
</dbReference>
<sequence>MSSASVSPSAVKAYVQERAQDGLRGVAVYRGDVLDVTYVRGDLGDDLRERFADLHASVLAACDDVSETDEQWGTLGLERASIQIRDGAAMMHLKPSASADVRSGVFVELETHVARSCAEFVADVRRVAFSE</sequence>
<dbReference type="GeneID" id="69116352"/>
<protein>
    <recommendedName>
        <fullName evidence="3">Roadblock/LC7 domain-containing protein</fullName>
    </recommendedName>
</protein>
<name>A0ABD5NFJ6_9EURY</name>
<keyword evidence="2" id="KW-1185">Reference proteome</keyword>
<gene>
    <name evidence="1" type="ORF">ACFOKC_08250</name>
</gene>
<evidence type="ECO:0000313" key="2">
    <source>
        <dbReference type="Proteomes" id="UP001595660"/>
    </source>
</evidence>
<dbReference type="RefSeq" id="WP_232571163.1">
    <property type="nucleotide sequence ID" value="NZ_CP089466.1"/>
</dbReference>
<organism evidence="1 2">
    <name type="scientific">Halobacterium litoreum</name>
    <dbReference type="NCBI Taxonomy" id="2039234"/>
    <lineage>
        <taxon>Archaea</taxon>
        <taxon>Methanobacteriati</taxon>
        <taxon>Methanobacteriota</taxon>
        <taxon>Stenosarchaea group</taxon>
        <taxon>Halobacteria</taxon>
        <taxon>Halobacteriales</taxon>
        <taxon>Halobacteriaceae</taxon>
        <taxon>Halobacterium</taxon>
    </lineage>
</organism>
<proteinExistence type="predicted"/>
<evidence type="ECO:0000313" key="1">
    <source>
        <dbReference type="EMBL" id="MFC3477714.1"/>
    </source>
</evidence>
<dbReference type="InterPro" id="IPR055944">
    <property type="entry name" value="DUF7522"/>
</dbReference>
<dbReference type="EMBL" id="JBHRWN010000002">
    <property type="protein sequence ID" value="MFC3477714.1"/>
    <property type="molecule type" value="Genomic_DNA"/>
</dbReference>
<dbReference type="Proteomes" id="UP001595660">
    <property type="component" value="Unassembled WGS sequence"/>
</dbReference>
<comment type="caution">
    <text evidence="1">The sequence shown here is derived from an EMBL/GenBank/DDBJ whole genome shotgun (WGS) entry which is preliminary data.</text>
</comment>
<reference evidence="1 2" key="1">
    <citation type="journal article" date="2019" name="Int. J. Syst. Evol. Microbiol.">
        <title>The Global Catalogue of Microorganisms (GCM) 10K type strain sequencing project: providing services to taxonomists for standard genome sequencing and annotation.</title>
        <authorList>
            <consortium name="The Broad Institute Genomics Platform"/>
            <consortium name="The Broad Institute Genome Sequencing Center for Infectious Disease"/>
            <person name="Wu L."/>
            <person name="Ma J."/>
        </authorList>
    </citation>
    <scope>NUCLEOTIDE SEQUENCE [LARGE SCALE GENOMIC DNA]</scope>
    <source>
        <strain evidence="1 2">CGMCC 1.12562</strain>
    </source>
</reference>
<dbReference type="AlphaFoldDB" id="A0ABD5NFJ6"/>
<accession>A0ABD5NFJ6</accession>